<comment type="caution">
    <text evidence="1">The sequence shown here is derived from an EMBL/GenBank/DDBJ whole genome shotgun (WGS) entry which is preliminary data.</text>
</comment>
<evidence type="ECO:0000313" key="1">
    <source>
        <dbReference type="EMBL" id="PLW50256.1"/>
    </source>
</evidence>
<protein>
    <submittedName>
        <fullName evidence="1">Uncharacterized protein</fullName>
    </submittedName>
</protein>
<gene>
    <name evidence="1" type="ORF">PCASD_01749</name>
</gene>
<proteinExistence type="predicted"/>
<name>A0A2N5VK00_9BASI</name>
<dbReference type="EMBL" id="PGCI01000011">
    <property type="protein sequence ID" value="PLW50256.1"/>
    <property type="molecule type" value="Genomic_DNA"/>
</dbReference>
<organism evidence="1 2">
    <name type="scientific">Puccinia coronata f. sp. avenae</name>
    <dbReference type="NCBI Taxonomy" id="200324"/>
    <lineage>
        <taxon>Eukaryota</taxon>
        <taxon>Fungi</taxon>
        <taxon>Dikarya</taxon>
        <taxon>Basidiomycota</taxon>
        <taxon>Pucciniomycotina</taxon>
        <taxon>Pucciniomycetes</taxon>
        <taxon>Pucciniales</taxon>
        <taxon>Pucciniaceae</taxon>
        <taxon>Puccinia</taxon>
    </lineage>
</organism>
<evidence type="ECO:0000313" key="2">
    <source>
        <dbReference type="Proteomes" id="UP000235392"/>
    </source>
</evidence>
<dbReference type="Proteomes" id="UP000235392">
    <property type="component" value="Unassembled WGS sequence"/>
</dbReference>
<reference evidence="1 2" key="1">
    <citation type="submission" date="2017-11" db="EMBL/GenBank/DDBJ databases">
        <title>De novo assembly and phasing of dikaryotic genomes from two isolates of Puccinia coronata f. sp. avenae, the causal agent of oat crown rust.</title>
        <authorList>
            <person name="Miller M.E."/>
            <person name="Zhang Y."/>
            <person name="Omidvar V."/>
            <person name="Sperschneider J."/>
            <person name="Schwessinger B."/>
            <person name="Raley C."/>
            <person name="Palmer J.M."/>
            <person name="Garnica D."/>
            <person name="Upadhyaya N."/>
            <person name="Rathjen J."/>
            <person name="Taylor J.M."/>
            <person name="Park R.F."/>
            <person name="Dodds P.N."/>
            <person name="Hirsch C.D."/>
            <person name="Kianian S.F."/>
            <person name="Figueroa M."/>
        </authorList>
    </citation>
    <scope>NUCLEOTIDE SEQUENCE [LARGE SCALE GENOMIC DNA]</scope>
    <source>
        <strain evidence="1">12SD80</strain>
    </source>
</reference>
<sequence length="111" mass="11762">MACLPGLDNNIDLETAGYFPSGPPCYPLAANLGTPMVPASVGLSPLGASTDLSIVPVHSTTNTQPTLAVAKTEPKRRVWRTADKVTQHVAELAFKHLRKAHEKAVANCNVC</sequence>
<accession>A0A2N5VK00</accession>
<dbReference type="AlphaFoldDB" id="A0A2N5VK00"/>